<dbReference type="EMBL" id="JAOTPV010000002">
    <property type="protein sequence ID" value="KAJ4487655.1"/>
    <property type="molecule type" value="Genomic_DNA"/>
</dbReference>
<gene>
    <name evidence="1" type="ORF">J3R30DRAFT_3679317</name>
</gene>
<reference evidence="1" key="1">
    <citation type="submission" date="2022-08" db="EMBL/GenBank/DDBJ databases">
        <title>A Global Phylogenomic Analysis of the Shiitake Genus Lentinula.</title>
        <authorList>
            <consortium name="DOE Joint Genome Institute"/>
            <person name="Sierra-Patev S."/>
            <person name="Min B."/>
            <person name="Naranjo-Ortiz M."/>
            <person name="Looney B."/>
            <person name="Konkel Z."/>
            <person name="Slot J.C."/>
            <person name="Sakamoto Y."/>
            <person name="Steenwyk J.L."/>
            <person name="Rokas A."/>
            <person name="Carro J."/>
            <person name="Camarero S."/>
            <person name="Ferreira P."/>
            <person name="Molpeceres G."/>
            <person name="Ruiz-Duenas F.J."/>
            <person name="Serrano A."/>
            <person name="Henrissat B."/>
            <person name="Drula E."/>
            <person name="Hughes K.W."/>
            <person name="Mata J.L."/>
            <person name="Ishikawa N.K."/>
            <person name="Vargas-Isla R."/>
            <person name="Ushijima S."/>
            <person name="Smith C.A."/>
            <person name="Ahrendt S."/>
            <person name="Andreopoulos W."/>
            <person name="He G."/>
            <person name="Labutti K."/>
            <person name="Lipzen A."/>
            <person name="Ng V."/>
            <person name="Riley R."/>
            <person name="Sandor L."/>
            <person name="Barry K."/>
            <person name="Martinez A.T."/>
            <person name="Xiao Y."/>
            <person name="Gibbons J.G."/>
            <person name="Terashima K."/>
            <person name="Grigoriev I.V."/>
            <person name="Hibbett D.S."/>
        </authorList>
    </citation>
    <scope>NUCLEOTIDE SEQUENCE</scope>
    <source>
        <strain evidence="1">JLM2183</strain>
    </source>
</reference>
<protein>
    <submittedName>
        <fullName evidence="1">Uncharacterized protein</fullName>
    </submittedName>
</protein>
<accession>A0A9W9DVB2</accession>
<dbReference type="AlphaFoldDB" id="A0A9W9DVB2"/>
<dbReference type="Proteomes" id="UP001150266">
    <property type="component" value="Unassembled WGS sequence"/>
</dbReference>
<keyword evidence="2" id="KW-1185">Reference proteome</keyword>
<comment type="caution">
    <text evidence="1">The sequence shown here is derived from an EMBL/GenBank/DDBJ whole genome shotgun (WGS) entry which is preliminary data.</text>
</comment>
<evidence type="ECO:0000313" key="1">
    <source>
        <dbReference type="EMBL" id="KAJ4487655.1"/>
    </source>
</evidence>
<evidence type="ECO:0000313" key="2">
    <source>
        <dbReference type="Proteomes" id="UP001150266"/>
    </source>
</evidence>
<name>A0A9W9DVB2_9AGAR</name>
<organism evidence="1 2">
    <name type="scientific">Lentinula aciculospora</name>
    <dbReference type="NCBI Taxonomy" id="153920"/>
    <lineage>
        <taxon>Eukaryota</taxon>
        <taxon>Fungi</taxon>
        <taxon>Dikarya</taxon>
        <taxon>Basidiomycota</taxon>
        <taxon>Agaricomycotina</taxon>
        <taxon>Agaricomycetes</taxon>
        <taxon>Agaricomycetidae</taxon>
        <taxon>Agaricales</taxon>
        <taxon>Marasmiineae</taxon>
        <taxon>Omphalotaceae</taxon>
        <taxon>Lentinula</taxon>
    </lineage>
</organism>
<proteinExistence type="predicted"/>
<sequence length="249" mass="27204">MFGFTISDALYLSLEEVLISKAGTKSKHTQMIIGVTDSARSKLTTIISWSTLHYIWCTSVGENIEISYEGEPNGQTKNITADGSLTNTSGTFSIPVGQGYTVTTSFGISSSDRADLSGYYMPMMTFPDVVGIMDGFSASASISNTVSNNSMKTHSNMETTTLTLASRDGEKCDVTVVVRTCIFQGFGTLRFVASGWVWFEYTNKVDGHYEYRVNLQEVLLPALRSGKLTFSGPITVEQRSAYQGSCRKP</sequence>
<dbReference type="OrthoDB" id="3010635at2759"/>